<gene>
    <name evidence="13" type="ORF">DN53_08385</name>
</gene>
<dbReference type="AlphaFoldDB" id="A0A444VMA5"/>
<feature type="transmembrane region" description="Helical" evidence="11">
    <location>
        <begin position="82"/>
        <end position="104"/>
    </location>
</feature>
<dbReference type="Pfam" id="PF07885">
    <property type="entry name" value="Ion_trans_2"/>
    <property type="match status" value="1"/>
</dbReference>
<evidence type="ECO:0000256" key="7">
    <source>
        <dbReference type="ARBA" id="ARBA00022989"/>
    </source>
</evidence>
<dbReference type="PANTHER" id="PTHR10027">
    <property type="entry name" value="CALCIUM-ACTIVATED POTASSIUM CHANNEL ALPHA CHAIN"/>
    <property type="match status" value="1"/>
</dbReference>
<evidence type="ECO:0000259" key="12">
    <source>
        <dbReference type="Pfam" id="PF07885"/>
    </source>
</evidence>
<reference evidence="13 14" key="1">
    <citation type="submission" date="2014-04" db="EMBL/GenBank/DDBJ databases">
        <title>Whole genome of Muricauda olearia.</title>
        <authorList>
            <person name="Zhang X.-H."/>
            <person name="Tang K."/>
        </authorList>
    </citation>
    <scope>NUCLEOTIDE SEQUENCE [LARGE SCALE GENOMIC DNA]</scope>
    <source>
        <strain evidence="13 14">Th120</strain>
    </source>
</reference>
<evidence type="ECO:0000256" key="4">
    <source>
        <dbReference type="ARBA" id="ARBA00022692"/>
    </source>
</evidence>
<keyword evidence="7 11" id="KW-1133">Transmembrane helix</keyword>
<dbReference type="InterPro" id="IPR013099">
    <property type="entry name" value="K_chnl_dom"/>
</dbReference>
<keyword evidence="9 11" id="KW-0472">Membrane</keyword>
<evidence type="ECO:0000256" key="10">
    <source>
        <dbReference type="ARBA" id="ARBA00023303"/>
    </source>
</evidence>
<dbReference type="PANTHER" id="PTHR10027:SF10">
    <property type="entry name" value="SLOWPOKE 2, ISOFORM D"/>
    <property type="match status" value="1"/>
</dbReference>
<dbReference type="GO" id="GO:0016020">
    <property type="term" value="C:membrane"/>
    <property type="evidence" value="ECO:0007669"/>
    <property type="project" value="UniProtKB-SubCell"/>
</dbReference>
<evidence type="ECO:0000256" key="1">
    <source>
        <dbReference type="ARBA" id="ARBA00004141"/>
    </source>
</evidence>
<feature type="domain" description="Potassium channel" evidence="12">
    <location>
        <begin position="31"/>
        <end position="103"/>
    </location>
</feature>
<keyword evidence="4 11" id="KW-0812">Transmembrane</keyword>
<evidence type="ECO:0000256" key="8">
    <source>
        <dbReference type="ARBA" id="ARBA00023065"/>
    </source>
</evidence>
<organism evidence="13 14">
    <name type="scientific">Flagellimonas olearia</name>
    <dbReference type="NCBI Taxonomy" id="552546"/>
    <lineage>
        <taxon>Bacteria</taxon>
        <taxon>Pseudomonadati</taxon>
        <taxon>Bacteroidota</taxon>
        <taxon>Flavobacteriia</taxon>
        <taxon>Flavobacteriales</taxon>
        <taxon>Flavobacteriaceae</taxon>
        <taxon>Flagellimonas</taxon>
    </lineage>
</organism>
<evidence type="ECO:0000313" key="13">
    <source>
        <dbReference type="EMBL" id="RYC51894.1"/>
    </source>
</evidence>
<evidence type="ECO:0000256" key="9">
    <source>
        <dbReference type="ARBA" id="ARBA00023136"/>
    </source>
</evidence>
<dbReference type="RefSeq" id="WP_207211095.1">
    <property type="nucleotide sequence ID" value="NZ_ML142908.1"/>
</dbReference>
<accession>A0A444VMA5</accession>
<keyword evidence="14" id="KW-1185">Reference proteome</keyword>
<proteinExistence type="predicted"/>
<keyword evidence="5" id="KW-0631">Potassium channel</keyword>
<keyword evidence="3" id="KW-0633">Potassium transport</keyword>
<keyword evidence="8" id="KW-0406">Ion transport</keyword>
<keyword evidence="6" id="KW-0630">Potassium</keyword>
<feature type="transmembrane region" description="Helical" evidence="11">
    <location>
        <begin position="25"/>
        <end position="44"/>
    </location>
</feature>
<evidence type="ECO:0000313" key="14">
    <source>
        <dbReference type="Proteomes" id="UP000290261"/>
    </source>
</evidence>
<evidence type="ECO:0000256" key="5">
    <source>
        <dbReference type="ARBA" id="ARBA00022826"/>
    </source>
</evidence>
<dbReference type="GO" id="GO:0005267">
    <property type="term" value="F:potassium channel activity"/>
    <property type="evidence" value="ECO:0007669"/>
    <property type="project" value="UniProtKB-KW"/>
</dbReference>
<keyword evidence="2" id="KW-0813">Transport</keyword>
<evidence type="ECO:0000256" key="3">
    <source>
        <dbReference type="ARBA" id="ARBA00022538"/>
    </source>
</evidence>
<keyword evidence="10" id="KW-0407">Ion channel</keyword>
<sequence length="126" mass="14667">MLSFAFNIFRFAKAILKGIRNDDEFKFLCFFLMFLLIGSTLFYSQTEHWSVIDSLYFSVMTMATVGYGDFVPTTDLGKVFTIIYAFLSIGTFVAFTAKIVRLILEDGKHKRFFGKDRHNDQRQEIK</sequence>
<comment type="caution">
    <text evidence="13">The sequence shown here is derived from an EMBL/GenBank/DDBJ whole genome shotgun (WGS) entry which is preliminary data.</text>
</comment>
<dbReference type="Gene3D" id="1.10.287.70">
    <property type="match status" value="1"/>
</dbReference>
<dbReference type="InterPro" id="IPR047871">
    <property type="entry name" value="K_chnl_Slo-like"/>
</dbReference>
<dbReference type="EMBL" id="JJMP01000003">
    <property type="protein sequence ID" value="RYC51894.1"/>
    <property type="molecule type" value="Genomic_DNA"/>
</dbReference>
<name>A0A444VMA5_9FLAO</name>
<comment type="subcellular location">
    <subcellularLocation>
        <location evidence="1">Membrane</location>
        <topology evidence="1">Multi-pass membrane protein</topology>
    </subcellularLocation>
</comment>
<dbReference type="Proteomes" id="UP000290261">
    <property type="component" value="Unassembled WGS sequence"/>
</dbReference>
<evidence type="ECO:0000256" key="6">
    <source>
        <dbReference type="ARBA" id="ARBA00022958"/>
    </source>
</evidence>
<dbReference type="SUPFAM" id="SSF81324">
    <property type="entry name" value="Voltage-gated potassium channels"/>
    <property type="match status" value="1"/>
</dbReference>
<protein>
    <recommendedName>
        <fullName evidence="12">Potassium channel domain-containing protein</fullName>
    </recommendedName>
</protein>
<evidence type="ECO:0000256" key="2">
    <source>
        <dbReference type="ARBA" id="ARBA00022448"/>
    </source>
</evidence>
<evidence type="ECO:0000256" key="11">
    <source>
        <dbReference type="SAM" id="Phobius"/>
    </source>
</evidence>